<evidence type="ECO:0000313" key="7">
    <source>
        <dbReference type="Proteomes" id="UP001147752"/>
    </source>
</evidence>
<name>A0A9W9S6C3_9EURO</name>
<dbReference type="OrthoDB" id="74360at2759"/>
<keyword evidence="3" id="KW-0285">Flavoprotein</keyword>
<dbReference type="AlphaFoldDB" id="A0A9W9S6C3"/>
<organism evidence="6 7">
    <name type="scientific">Penicillium concentricum</name>
    <dbReference type="NCBI Taxonomy" id="293559"/>
    <lineage>
        <taxon>Eukaryota</taxon>
        <taxon>Fungi</taxon>
        <taxon>Dikarya</taxon>
        <taxon>Ascomycota</taxon>
        <taxon>Pezizomycotina</taxon>
        <taxon>Eurotiomycetes</taxon>
        <taxon>Eurotiomycetidae</taxon>
        <taxon>Eurotiales</taxon>
        <taxon>Aspergillaceae</taxon>
        <taxon>Penicillium</taxon>
    </lineage>
</organism>
<evidence type="ECO:0000256" key="1">
    <source>
        <dbReference type="ARBA" id="ARBA00001974"/>
    </source>
</evidence>
<evidence type="ECO:0000256" key="3">
    <source>
        <dbReference type="ARBA" id="ARBA00022630"/>
    </source>
</evidence>
<evidence type="ECO:0000256" key="5">
    <source>
        <dbReference type="SAM" id="MobiDB-lite"/>
    </source>
</evidence>
<dbReference type="InterPro" id="IPR036188">
    <property type="entry name" value="FAD/NAD-bd_sf"/>
</dbReference>
<reference evidence="6" key="2">
    <citation type="journal article" date="2023" name="IMA Fungus">
        <title>Comparative genomic study of the Penicillium genus elucidates a diverse pangenome and 15 lateral gene transfer events.</title>
        <authorList>
            <person name="Petersen C."/>
            <person name="Sorensen T."/>
            <person name="Nielsen M.R."/>
            <person name="Sondergaard T.E."/>
            <person name="Sorensen J.L."/>
            <person name="Fitzpatrick D.A."/>
            <person name="Frisvad J.C."/>
            <person name="Nielsen K.L."/>
        </authorList>
    </citation>
    <scope>NUCLEOTIDE SEQUENCE</scope>
    <source>
        <strain evidence="6">IBT 3081</strain>
    </source>
</reference>
<dbReference type="Proteomes" id="UP001147752">
    <property type="component" value="Unassembled WGS sequence"/>
</dbReference>
<dbReference type="Gene3D" id="3.50.50.60">
    <property type="entry name" value="FAD/NAD(P)-binding domain"/>
    <property type="match status" value="1"/>
</dbReference>
<dbReference type="GeneID" id="81460693"/>
<sequence length="106" mass="12105">MAREPQKQKVPGAIPEPGALHDNTWYNQDFHGYRVTEQPLFEKRRLRLICVGAGASGIQLAYKAERLLKNIDLQIYEKNSEIGGTWLENRYPGCTCDIPSHSYQLT</sequence>
<dbReference type="PANTHER" id="PTHR42877:SF8">
    <property type="entry name" value="MONOOXYGENASE"/>
    <property type="match status" value="1"/>
</dbReference>
<evidence type="ECO:0000256" key="2">
    <source>
        <dbReference type="ARBA" id="ARBA00010139"/>
    </source>
</evidence>
<evidence type="ECO:0000313" key="6">
    <source>
        <dbReference type="EMBL" id="KAJ5371774.1"/>
    </source>
</evidence>
<protein>
    <submittedName>
        <fullName evidence="6">Uncharacterized protein</fullName>
    </submittedName>
</protein>
<feature type="region of interest" description="Disordered" evidence="5">
    <location>
        <begin position="1"/>
        <end position="20"/>
    </location>
</feature>
<comment type="caution">
    <text evidence="6">The sequence shown here is derived from an EMBL/GenBank/DDBJ whole genome shotgun (WGS) entry which is preliminary data.</text>
</comment>
<accession>A0A9W9S6C3</accession>
<comment type="similarity">
    <text evidence="2">Belongs to the FAD-binding monooxygenase family.</text>
</comment>
<dbReference type="EMBL" id="JAPZBT010000002">
    <property type="protein sequence ID" value="KAJ5371774.1"/>
    <property type="molecule type" value="Genomic_DNA"/>
</dbReference>
<dbReference type="InterPro" id="IPR051209">
    <property type="entry name" value="FAD-bind_Monooxygenase_sf"/>
</dbReference>
<comment type="cofactor">
    <cofactor evidence="1">
        <name>FAD</name>
        <dbReference type="ChEBI" id="CHEBI:57692"/>
    </cofactor>
</comment>
<reference evidence="6" key="1">
    <citation type="submission" date="2022-12" db="EMBL/GenBank/DDBJ databases">
        <authorList>
            <person name="Petersen C."/>
        </authorList>
    </citation>
    <scope>NUCLEOTIDE SEQUENCE</scope>
    <source>
        <strain evidence="6">IBT 3081</strain>
    </source>
</reference>
<keyword evidence="7" id="KW-1185">Reference proteome</keyword>
<dbReference type="PANTHER" id="PTHR42877">
    <property type="entry name" value="L-ORNITHINE N(5)-MONOOXYGENASE-RELATED"/>
    <property type="match status" value="1"/>
</dbReference>
<dbReference type="SUPFAM" id="SSF51905">
    <property type="entry name" value="FAD/NAD(P)-binding domain"/>
    <property type="match status" value="1"/>
</dbReference>
<keyword evidence="4" id="KW-0274">FAD</keyword>
<dbReference type="RefSeq" id="XP_056577760.1">
    <property type="nucleotide sequence ID" value="XM_056721510.1"/>
</dbReference>
<gene>
    <name evidence="6" type="ORF">N7517_003780</name>
</gene>
<dbReference type="Pfam" id="PF13450">
    <property type="entry name" value="NAD_binding_8"/>
    <property type="match status" value="1"/>
</dbReference>
<evidence type="ECO:0000256" key="4">
    <source>
        <dbReference type="ARBA" id="ARBA00022827"/>
    </source>
</evidence>
<proteinExistence type="inferred from homology"/>